<sequence length="187" mass="19909">MSVRVGSVLSAEDTETHLATIRAAGTLLLDDLETRQYRQIGRISDEPTNPEPLVQDEALLSALPSKAIEALLAAFDATSGAELAVVEIRHLGGALARRPSYESAFSYRDAPYSVLTVGFAPAGETETVTSAGARVLASVADLSEGRILGNFVATSDPERASRAFDEASRARLLRLVDIYDPSHVLAL</sequence>
<name>A0ABM8GJN5_9MICO</name>
<reference evidence="2" key="1">
    <citation type="journal article" date="2019" name="Int. J. Syst. Evol. Microbiol.">
        <title>The Global Catalogue of Microorganisms (GCM) 10K type strain sequencing project: providing services to taxonomists for standard genome sequencing and annotation.</title>
        <authorList>
            <consortium name="The Broad Institute Genomics Platform"/>
            <consortium name="The Broad Institute Genome Sequencing Center for Infectious Disease"/>
            <person name="Wu L."/>
            <person name="Ma J."/>
        </authorList>
    </citation>
    <scope>NUCLEOTIDE SEQUENCE [LARGE SCALE GENOMIC DNA]</scope>
    <source>
        <strain evidence="2">NBRC 108728</strain>
    </source>
</reference>
<dbReference type="Proteomes" id="UP001321486">
    <property type="component" value="Chromosome"/>
</dbReference>
<evidence type="ECO:0000313" key="1">
    <source>
        <dbReference type="EMBL" id="BDZ48594.1"/>
    </source>
</evidence>
<dbReference type="EMBL" id="AP027732">
    <property type="protein sequence ID" value="BDZ48594.1"/>
    <property type="molecule type" value="Genomic_DNA"/>
</dbReference>
<keyword evidence="2" id="KW-1185">Reference proteome</keyword>
<protein>
    <submittedName>
        <fullName evidence="1">Uncharacterized protein</fullName>
    </submittedName>
</protein>
<accession>A0ABM8GJN5</accession>
<organism evidence="1 2">
    <name type="scientific">Frondihabitans sucicola</name>
    <dbReference type="NCBI Taxonomy" id="1268041"/>
    <lineage>
        <taxon>Bacteria</taxon>
        <taxon>Bacillati</taxon>
        <taxon>Actinomycetota</taxon>
        <taxon>Actinomycetes</taxon>
        <taxon>Micrococcales</taxon>
        <taxon>Microbacteriaceae</taxon>
        <taxon>Frondihabitans</taxon>
    </lineage>
</organism>
<dbReference type="Gene3D" id="3.40.462.20">
    <property type="match status" value="1"/>
</dbReference>
<gene>
    <name evidence="1" type="ORF">GCM10025867_08350</name>
</gene>
<proteinExistence type="predicted"/>
<dbReference type="RefSeq" id="WP_286345556.1">
    <property type="nucleotide sequence ID" value="NZ_AP027732.1"/>
</dbReference>
<evidence type="ECO:0000313" key="2">
    <source>
        <dbReference type="Proteomes" id="UP001321486"/>
    </source>
</evidence>